<organism evidence="2 3">
    <name type="scientific">Phyllobacterium endophyticum</name>
    <dbReference type="NCBI Taxonomy" id="1149773"/>
    <lineage>
        <taxon>Bacteria</taxon>
        <taxon>Pseudomonadati</taxon>
        <taxon>Pseudomonadota</taxon>
        <taxon>Alphaproteobacteria</taxon>
        <taxon>Hyphomicrobiales</taxon>
        <taxon>Phyllobacteriaceae</taxon>
        <taxon>Phyllobacterium</taxon>
    </lineage>
</organism>
<keyword evidence="1" id="KW-0472">Membrane</keyword>
<keyword evidence="1" id="KW-0812">Transmembrane</keyword>
<comment type="caution">
    <text evidence="2">The sequence shown here is derived from an EMBL/GenBank/DDBJ whole genome shotgun (WGS) entry which is preliminary data.</text>
</comment>
<accession>A0A2P7AKR6</accession>
<dbReference type="OrthoDB" id="7362327at2"/>
<dbReference type="Proteomes" id="UP000241158">
    <property type="component" value="Unassembled WGS sequence"/>
</dbReference>
<feature type="transmembrane region" description="Helical" evidence="1">
    <location>
        <begin position="35"/>
        <end position="57"/>
    </location>
</feature>
<protein>
    <recommendedName>
        <fullName evidence="4">DUF3329 domain-containing protein</fullName>
    </recommendedName>
</protein>
<evidence type="ECO:0000256" key="1">
    <source>
        <dbReference type="SAM" id="Phobius"/>
    </source>
</evidence>
<dbReference type="RefSeq" id="WP_106719322.1">
    <property type="nucleotide sequence ID" value="NZ_JACHXT010000001.1"/>
</dbReference>
<keyword evidence="1" id="KW-1133">Transmembrane helix</keyword>
<feature type="transmembrane region" description="Helical" evidence="1">
    <location>
        <begin position="12"/>
        <end position="29"/>
    </location>
</feature>
<evidence type="ECO:0008006" key="4">
    <source>
        <dbReference type="Google" id="ProtNLM"/>
    </source>
</evidence>
<reference evidence="3" key="1">
    <citation type="submission" date="2017-11" db="EMBL/GenBank/DDBJ databases">
        <authorList>
            <person name="Kuznetsova I."/>
            <person name="Sazanova A."/>
            <person name="Chirak E."/>
            <person name="Safronova V."/>
            <person name="Willems A."/>
        </authorList>
    </citation>
    <scope>NUCLEOTIDE SEQUENCE [LARGE SCALE GENOMIC DNA]</scope>
    <source>
        <strain evidence="3">PEPV15</strain>
    </source>
</reference>
<dbReference type="AlphaFoldDB" id="A0A2P7AKR6"/>
<evidence type="ECO:0000313" key="2">
    <source>
        <dbReference type="EMBL" id="PSH54808.1"/>
    </source>
</evidence>
<name>A0A2P7AKR6_9HYPH</name>
<dbReference type="EMBL" id="PGGN01000007">
    <property type="protein sequence ID" value="PSH54808.1"/>
    <property type="molecule type" value="Genomic_DNA"/>
</dbReference>
<keyword evidence="3" id="KW-1185">Reference proteome</keyword>
<sequence length="79" mass="8921">MNKDSNHPWFRPLWRRIAVVAFCIAWAIFEFATGTPFWGIMVLAFAAYGIWQFFIVFDASEPVTPADAGKPADLGPDKE</sequence>
<evidence type="ECO:0000313" key="3">
    <source>
        <dbReference type="Proteomes" id="UP000241158"/>
    </source>
</evidence>
<proteinExistence type="predicted"/>
<gene>
    <name evidence="2" type="ORF">CU100_24820</name>
</gene>